<dbReference type="InterPro" id="IPR003690">
    <property type="entry name" value="MTERF"/>
</dbReference>
<dbReference type="Gramene" id="TraesCS6D03G0109900.1">
    <property type="protein sequence ID" value="TraesCS6D03G0109900.1.CDS1"/>
    <property type="gene ID" value="TraesCS6D03G0109900"/>
</dbReference>
<keyword evidence="3" id="KW-0809">Transit peptide</keyword>
<protein>
    <submittedName>
        <fullName evidence="4">Uncharacterized protein</fullName>
    </submittedName>
</protein>
<dbReference type="EnsemblPlants" id="TraesCS6D02G052600.1">
    <property type="protein sequence ID" value="TraesCS6D02G052600.1.cds1"/>
    <property type="gene ID" value="TraesCS6D02G052600"/>
</dbReference>
<dbReference type="InterPro" id="IPR038538">
    <property type="entry name" value="MTERF_sf"/>
</dbReference>
<proteinExistence type="inferred from homology"/>
<dbReference type="OMA" id="HMEAAPQ"/>
<dbReference type="Gramene" id="TraesWEE_scaffold_089176_01G000200.1">
    <property type="protein sequence ID" value="TraesWEE_scaffold_089176_01G000200.1"/>
    <property type="gene ID" value="TraesWEE_scaffold_089176_01G000200"/>
</dbReference>
<dbReference type="OrthoDB" id="641315at2759"/>
<evidence type="ECO:0000256" key="2">
    <source>
        <dbReference type="ARBA" id="ARBA00022472"/>
    </source>
</evidence>
<dbReference type="STRING" id="4565.A0A3B6QCG4"/>
<accession>A0A3B6QCG4</accession>
<dbReference type="GO" id="GO:0003676">
    <property type="term" value="F:nucleic acid binding"/>
    <property type="evidence" value="ECO:0007669"/>
    <property type="project" value="InterPro"/>
</dbReference>
<dbReference type="Proteomes" id="UP000019116">
    <property type="component" value="Chromosome 6D"/>
</dbReference>
<dbReference type="Gene3D" id="1.25.70.10">
    <property type="entry name" value="Transcription termination factor 3, mitochondrial"/>
    <property type="match status" value="1"/>
</dbReference>
<dbReference type="SMART" id="SM00733">
    <property type="entry name" value="Mterf"/>
    <property type="match status" value="3"/>
</dbReference>
<reference evidence="4" key="2">
    <citation type="submission" date="2018-10" db="UniProtKB">
        <authorList>
            <consortium name="EnsemblPlants"/>
        </authorList>
    </citation>
    <scope>IDENTIFICATION</scope>
</reference>
<dbReference type="Gramene" id="TraesCLE_scaffold_073576_01G000200.1">
    <property type="protein sequence ID" value="TraesCLE_scaffold_073576_01G000200.1"/>
    <property type="gene ID" value="TraesCLE_scaffold_073576_01G000200"/>
</dbReference>
<evidence type="ECO:0000313" key="4">
    <source>
        <dbReference type="EnsemblPlants" id="TraesCS6D02G052600.1.cds1"/>
    </source>
</evidence>
<keyword evidence="2" id="KW-0806">Transcription termination</keyword>
<dbReference type="PaxDb" id="4565-Traes_6DS_79BC66C99.1"/>
<keyword evidence="2" id="KW-0804">Transcription</keyword>
<organism evidence="4">
    <name type="scientific">Triticum aestivum</name>
    <name type="common">Wheat</name>
    <dbReference type="NCBI Taxonomy" id="4565"/>
    <lineage>
        <taxon>Eukaryota</taxon>
        <taxon>Viridiplantae</taxon>
        <taxon>Streptophyta</taxon>
        <taxon>Embryophyta</taxon>
        <taxon>Tracheophyta</taxon>
        <taxon>Spermatophyta</taxon>
        <taxon>Magnoliopsida</taxon>
        <taxon>Liliopsida</taxon>
        <taxon>Poales</taxon>
        <taxon>Poaceae</taxon>
        <taxon>BOP clade</taxon>
        <taxon>Pooideae</taxon>
        <taxon>Triticodae</taxon>
        <taxon>Triticeae</taxon>
        <taxon>Triticinae</taxon>
        <taxon>Triticum</taxon>
    </lineage>
</organism>
<dbReference type="Gramene" id="TraesCS6D02G052600.1">
    <property type="protein sequence ID" value="TraesCS6D02G052600.1.cds1"/>
    <property type="gene ID" value="TraesCS6D02G052600"/>
</dbReference>
<dbReference type="PANTHER" id="PTHR13068">
    <property type="entry name" value="CGI-12 PROTEIN-RELATED"/>
    <property type="match status" value="1"/>
</dbReference>
<reference evidence="4" key="1">
    <citation type="submission" date="2018-08" db="EMBL/GenBank/DDBJ databases">
        <authorList>
            <person name="Rossello M."/>
        </authorList>
    </citation>
    <scope>NUCLEOTIDE SEQUENCE [LARGE SCALE GENOMIC DNA]</scope>
    <source>
        <strain evidence="4">cv. Chinese Spring</strain>
    </source>
</reference>
<dbReference type="GO" id="GO:0009658">
    <property type="term" value="P:chloroplast organization"/>
    <property type="evidence" value="ECO:0000318"/>
    <property type="project" value="GO_Central"/>
</dbReference>
<evidence type="ECO:0000256" key="1">
    <source>
        <dbReference type="ARBA" id="ARBA00007692"/>
    </source>
</evidence>
<dbReference type="Pfam" id="PF02536">
    <property type="entry name" value="mTERF"/>
    <property type="match status" value="1"/>
</dbReference>
<evidence type="ECO:0000256" key="3">
    <source>
        <dbReference type="ARBA" id="ARBA00022946"/>
    </source>
</evidence>
<dbReference type="GO" id="GO:0006353">
    <property type="term" value="P:DNA-templated transcription termination"/>
    <property type="evidence" value="ECO:0007669"/>
    <property type="project" value="UniProtKB-KW"/>
</dbReference>
<dbReference type="AlphaFoldDB" id="A0A3B6QCG4"/>
<dbReference type="PANTHER" id="PTHR13068:SF149">
    <property type="entry name" value="LRP_ASNC FAMILY TRANSCRIPTIONAL REGULATOR"/>
    <property type="match status" value="1"/>
</dbReference>
<dbReference type="GO" id="GO:0009507">
    <property type="term" value="C:chloroplast"/>
    <property type="evidence" value="ECO:0000318"/>
    <property type="project" value="GO_Central"/>
</dbReference>
<sequence length="142" mass="16283">MFRKILLCVELLGEEKIAAKVKYLKSTLGWSDAEVGIALSKDPSVLRRSKNMLQRRSEFLLSELGLEPAYIAHRPAILTYSLECRPRPRYYVVKFLKENGLLAHSHSYYTALLRTEKVFMEKYICPHMEAAPQLAEDYAAAC</sequence>
<dbReference type="SMR" id="A0A3B6QCG4"/>
<dbReference type="Gramene" id="TraesCAD_scaffold_026495_01G000100.1">
    <property type="protein sequence ID" value="TraesCAD_scaffold_026495_01G000100.1"/>
    <property type="gene ID" value="TraesCAD_scaffold_026495_01G000100"/>
</dbReference>
<keyword evidence="5" id="KW-1185">Reference proteome</keyword>
<dbReference type="Gramene" id="TraesROB_scaffold_074938_01G000100.1">
    <property type="protein sequence ID" value="TraesROB_scaffold_074938_01G000100.1"/>
    <property type="gene ID" value="TraesROB_scaffold_074938_01G000100"/>
</dbReference>
<evidence type="ECO:0000313" key="5">
    <source>
        <dbReference type="Proteomes" id="UP000019116"/>
    </source>
</evidence>
<comment type="similarity">
    <text evidence="1">Belongs to the mTERF family.</text>
</comment>
<name>A0A3B6QCG4_WHEAT</name>
<keyword evidence="2" id="KW-0805">Transcription regulation</keyword>
<dbReference type="Gramene" id="TraesRN6D0100120100.1">
    <property type="protein sequence ID" value="TraesRN6D0100120100.1"/>
    <property type="gene ID" value="TraesRN6D0100120100"/>
</dbReference>